<organism evidence="3 4">
    <name type="scientific">Rhizoclosmatium globosum</name>
    <dbReference type="NCBI Taxonomy" id="329046"/>
    <lineage>
        <taxon>Eukaryota</taxon>
        <taxon>Fungi</taxon>
        <taxon>Fungi incertae sedis</taxon>
        <taxon>Chytridiomycota</taxon>
        <taxon>Chytridiomycota incertae sedis</taxon>
        <taxon>Chytridiomycetes</taxon>
        <taxon>Chytridiales</taxon>
        <taxon>Chytriomycetaceae</taxon>
        <taxon>Rhizoclosmatium</taxon>
    </lineage>
</organism>
<dbReference type="Proteomes" id="UP000193642">
    <property type="component" value="Unassembled WGS sequence"/>
</dbReference>
<keyword evidence="2" id="KW-0812">Transmembrane</keyword>
<feature type="compositionally biased region" description="Acidic residues" evidence="1">
    <location>
        <begin position="46"/>
        <end position="69"/>
    </location>
</feature>
<reference evidence="3 4" key="1">
    <citation type="submission" date="2016-07" db="EMBL/GenBank/DDBJ databases">
        <title>Pervasive Adenine N6-methylation of Active Genes in Fungi.</title>
        <authorList>
            <consortium name="DOE Joint Genome Institute"/>
            <person name="Mondo S.J."/>
            <person name="Dannebaum R.O."/>
            <person name="Kuo R.C."/>
            <person name="Labutti K."/>
            <person name="Haridas S."/>
            <person name="Kuo A."/>
            <person name="Salamov A."/>
            <person name="Ahrendt S.R."/>
            <person name="Lipzen A."/>
            <person name="Sullivan W."/>
            <person name="Andreopoulos W.B."/>
            <person name="Clum A."/>
            <person name="Lindquist E."/>
            <person name="Daum C."/>
            <person name="Ramamoorthy G.K."/>
            <person name="Gryganskyi A."/>
            <person name="Culley D."/>
            <person name="Magnuson J.K."/>
            <person name="James T.Y."/>
            <person name="O'Malley M.A."/>
            <person name="Stajich J.E."/>
            <person name="Spatafora J.W."/>
            <person name="Visel A."/>
            <person name="Grigoriev I.V."/>
        </authorList>
    </citation>
    <scope>NUCLEOTIDE SEQUENCE [LARGE SCALE GENOMIC DNA]</scope>
    <source>
        <strain evidence="3 4">JEL800</strain>
    </source>
</reference>
<keyword evidence="2" id="KW-1133">Transmembrane helix</keyword>
<dbReference type="EMBL" id="MCGO01000001">
    <property type="protein sequence ID" value="ORY53835.1"/>
    <property type="molecule type" value="Genomic_DNA"/>
</dbReference>
<name>A0A1Y2D5I7_9FUNG</name>
<keyword evidence="2" id="KW-0472">Membrane</keyword>
<keyword evidence="4" id="KW-1185">Reference proteome</keyword>
<sequence length="177" mass="19383">MPKLEELSITQEEQMRLIEEVNAISAQASAMGPTSEKPTKPKYLFDSDEDGFDSGSEDDDDDDDDDDDTASTARKPLVDLSPSPTPSDSDANDDLVFTTILLTIPLTLLHTCLEYYTISYVATHVPPFFIALFIVIYTTSKLKAHFLMQIGFAISAAAAGVYLIKVSAPEEHEPFGV</sequence>
<evidence type="ECO:0000256" key="2">
    <source>
        <dbReference type="SAM" id="Phobius"/>
    </source>
</evidence>
<dbReference type="OrthoDB" id="5597489at2759"/>
<proteinExistence type="predicted"/>
<dbReference type="AlphaFoldDB" id="A0A1Y2D5I7"/>
<feature type="transmembrane region" description="Helical" evidence="2">
    <location>
        <begin position="120"/>
        <end position="140"/>
    </location>
</feature>
<feature type="transmembrane region" description="Helical" evidence="2">
    <location>
        <begin position="146"/>
        <end position="164"/>
    </location>
</feature>
<evidence type="ECO:0000256" key="1">
    <source>
        <dbReference type="SAM" id="MobiDB-lite"/>
    </source>
</evidence>
<protein>
    <submittedName>
        <fullName evidence="3">Uncharacterized protein</fullName>
    </submittedName>
</protein>
<gene>
    <name evidence="3" type="ORF">BCR33DRAFT_711185</name>
</gene>
<evidence type="ECO:0000313" key="3">
    <source>
        <dbReference type="EMBL" id="ORY53835.1"/>
    </source>
</evidence>
<feature type="compositionally biased region" description="Low complexity" evidence="1">
    <location>
        <begin position="78"/>
        <end position="90"/>
    </location>
</feature>
<accession>A0A1Y2D5I7</accession>
<feature type="region of interest" description="Disordered" evidence="1">
    <location>
        <begin position="26"/>
        <end position="90"/>
    </location>
</feature>
<comment type="caution">
    <text evidence="3">The sequence shown here is derived from an EMBL/GenBank/DDBJ whole genome shotgun (WGS) entry which is preliminary data.</text>
</comment>
<evidence type="ECO:0000313" key="4">
    <source>
        <dbReference type="Proteomes" id="UP000193642"/>
    </source>
</evidence>